<accession>A0AA88TZJ7</accession>
<dbReference type="EMBL" id="JAVXUO010003182">
    <property type="protein sequence ID" value="KAK2965789.1"/>
    <property type="molecule type" value="Genomic_DNA"/>
</dbReference>
<reference evidence="1" key="1">
    <citation type="submission" date="2022-12" db="EMBL/GenBank/DDBJ databases">
        <title>Draft genome assemblies for two species of Escallonia (Escalloniales).</title>
        <authorList>
            <person name="Chanderbali A."/>
            <person name="Dervinis C."/>
            <person name="Anghel I."/>
            <person name="Soltis D."/>
            <person name="Soltis P."/>
            <person name="Zapata F."/>
        </authorList>
    </citation>
    <scope>NUCLEOTIDE SEQUENCE</scope>
    <source>
        <strain evidence="1">UCBG92.1500</strain>
        <tissue evidence="1">Leaf</tissue>
    </source>
</reference>
<gene>
    <name evidence="1" type="ORF">RJ640_009495</name>
</gene>
<name>A0AA88TZJ7_9ASTE</name>
<dbReference type="Proteomes" id="UP001187471">
    <property type="component" value="Unassembled WGS sequence"/>
</dbReference>
<evidence type="ECO:0000313" key="1">
    <source>
        <dbReference type="EMBL" id="KAK2965789.1"/>
    </source>
</evidence>
<evidence type="ECO:0000313" key="2">
    <source>
        <dbReference type="Proteomes" id="UP001187471"/>
    </source>
</evidence>
<dbReference type="AlphaFoldDB" id="A0AA88TZJ7"/>
<dbReference type="PANTHER" id="PTHR35121:SF4">
    <property type="entry name" value="SWIM-TYPE DOMAIN-CONTAINING PROTEIN"/>
    <property type="match status" value="1"/>
</dbReference>
<protein>
    <submittedName>
        <fullName evidence="1">Uncharacterized protein</fullName>
    </submittedName>
</protein>
<organism evidence="1 2">
    <name type="scientific">Escallonia rubra</name>
    <dbReference type="NCBI Taxonomy" id="112253"/>
    <lineage>
        <taxon>Eukaryota</taxon>
        <taxon>Viridiplantae</taxon>
        <taxon>Streptophyta</taxon>
        <taxon>Embryophyta</taxon>
        <taxon>Tracheophyta</taxon>
        <taxon>Spermatophyta</taxon>
        <taxon>Magnoliopsida</taxon>
        <taxon>eudicotyledons</taxon>
        <taxon>Gunneridae</taxon>
        <taxon>Pentapetalae</taxon>
        <taxon>asterids</taxon>
        <taxon>campanulids</taxon>
        <taxon>Escalloniales</taxon>
        <taxon>Escalloniaceae</taxon>
        <taxon>Escallonia</taxon>
    </lineage>
</organism>
<sequence length="115" mass="12834">MPTAAAEMMLQCILGGTLSLNDMDIKRRPYHKNCSCALHKSKAARPTACLQHGNISFPKKQQWNDFSLTKVAAKSSSQTSIPIDFSGYFKIVRNSKSAFGKFPDLLHRKLEIYVG</sequence>
<proteinExistence type="predicted"/>
<keyword evidence="2" id="KW-1185">Reference proteome</keyword>
<dbReference type="PANTHER" id="PTHR35121">
    <property type="entry name" value="HOMEODOMAIN PROTEIN 8, PUTATIVE-RELATED"/>
    <property type="match status" value="1"/>
</dbReference>
<comment type="caution">
    <text evidence="1">The sequence shown here is derived from an EMBL/GenBank/DDBJ whole genome shotgun (WGS) entry which is preliminary data.</text>
</comment>